<dbReference type="Proteomes" id="UP000683511">
    <property type="component" value="Chromosome"/>
</dbReference>
<accession>A0A975T836</accession>
<dbReference type="SUPFAM" id="SSF53756">
    <property type="entry name" value="UDP-Glycosyltransferase/glycogen phosphorylase"/>
    <property type="match status" value="1"/>
</dbReference>
<dbReference type="AlphaFoldDB" id="A0A975T836"/>
<gene>
    <name evidence="1" type="ORF">B6N60_01815</name>
</gene>
<reference evidence="1" key="1">
    <citation type="submission" date="2017-04" db="EMBL/GenBank/DDBJ databases">
        <title>Genome deletions in a multicellular cyanobacterial endosymbiont for morphological adaptation in marine diatoms.</title>
        <authorList>
            <person name="Wang Y."/>
            <person name="Gao H."/>
            <person name="Li R."/>
            <person name="Xu X."/>
        </authorList>
    </citation>
    <scope>NUCLEOTIDE SEQUENCE</scope>
    <source>
        <strain evidence="1">FACHB 800</strain>
    </source>
</reference>
<sequence>MVKFNIIQITEKLPPSLHGIGDYAFKIACNIKNKYDINSFFIVFDDCNKDTDQNDDNNICNIYSLQKLDSNLSDTLIQVLQKLNNSKNIVILHYDKGFYDTYIDKEGFEKYYFTKHLRKFINLFNKNKDDGTKLIIVFHEFFPPIVERRRDYILRPIQNFLMKKVIKSADAAICSNPVVERQLKSLVPSLKIFTYPVFSNICEPTNLASKQENSWVIFGSTDNLKKTLHKFIEQIPILKSKLSIDTVNIIGGKFDPYILNLVNKLKADVPIVNYLPGISNQEASYIFSISRFCYMYYFTRNLLADSSLIFKSGVFATACSHGTIPVFGNPGMEYAIGVFNHPGFVFIKDDKFSSSNADQLLDVYDIAFKVFRWYQEYAHSSRATDIFFSVMENILKDS</sequence>
<evidence type="ECO:0000313" key="2">
    <source>
        <dbReference type="Proteomes" id="UP000683511"/>
    </source>
</evidence>
<protein>
    <submittedName>
        <fullName evidence="1">Uncharacterized protein</fullName>
    </submittedName>
</protein>
<dbReference type="KEGG" id="rsin:B6N60_01815"/>
<keyword evidence="2" id="KW-1185">Reference proteome</keyword>
<proteinExistence type="predicted"/>
<dbReference type="RefSeq" id="WP_190606577.1">
    <property type="nucleotide sequence ID" value="NZ_CP021056.1"/>
</dbReference>
<evidence type="ECO:0000313" key="1">
    <source>
        <dbReference type="EMBL" id="QXE23126.1"/>
    </source>
</evidence>
<organism evidence="1 2">
    <name type="scientific">Richelia sinica FACHB-800</name>
    <dbReference type="NCBI Taxonomy" id="1357546"/>
    <lineage>
        <taxon>Bacteria</taxon>
        <taxon>Bacillati</taxon>
        <taxon>Cyanobacteriota</taxon>
        <taxon>Cyanophyceae</taxon>
        <taxon>Nostocales</taxon>
        <taxon>Nostocaceae</taxon>
        <taxon>Richelia</taxon>
    </lineage>
</organism>
<name>A0A975T836_9NOST</name>
<dbReference type="EMBL" id="CP021056">
    <property type="protein sequence ID" value="QXE23126.1"/>
    <property type="molecule type" value="Genomic_DNA"/>
</dbReference>